<evidence type="ECO:0000313" key="3">
    <source>
        <dbReference type="Proteomes" id="UP000290288"/>
    </source>
</evidence>
<dbReference type="EMBL" id="SDEE01000109">
    <property type="protein sequence ID" value="RXW21400.1"/>
    <property type="molecule type" value="Genomic_DNA"/>
</dbReference>
<feature type="compositionally biased region" description="Gly residues" evidence="1">
    <location>
        <begin position="274"/>
        <end position="287"/>
    </location>
</feature>
<dbReference type="STRING" id="2316362.A0A4Q2DMJ6"/>
<comment type="caution">
    <text evidence="2">The sequence shown here is derived from an EMBL/GenBank/DDBJ whole genome shotgun (WGS) entry which is preliminary data.</text>
</comment>
<protein>
    <submittedName>
        <fullName evidence="2">Uncharacterized protein</fullName>
    </submittedName>
</protein>
<reference evidence="2 3" key="1">
    <citation type="submission" date="2019-01" db="EMBL/GenBank/DDBJ databases">
        <title>Draft genome sequence of Psathyrella aberdarensis IHI B618.</title>
        <authorList>
            <person name="Buettner E."/>
            <person name="Kellner H."/>
        </authorList>
    </citation>
    <scope>NUCLEOTIDE SEQUENCE [LARGE SCALE GENOMIC DNA]</scope>
    <source>
        <strain evidence="2 3">IHI B618</strain>
    </source>
</reference>
<dbReference type="Proteomes" id="UP000290288">
    <property type="component" value="Unassembled WGS sequence"/>
</dbReference>
<dbReference type="AlphaFoldDB" id="A0A4Q2DMJ6"/>
<dbReference type="OrthoDB" id="2803783at2759"/>
<feature type="region of interest" description="Disordered" evidence="1">
    <location>
        <begin position="274"/>
        <end position="313"/>
    </location>
</feature>
<name>A0A4Q2DMJ6_9AGAR</name>
<accession>A0A4Q2DMJ6</accession>
<evidence type="ECO:0000256" key="1">
    <source>
        <dbReference type="SAM" id="MobiDB-lite"/>
    </source>
</evidence>
<organism evidence="2 3">
    <name type="scientific">Candolleomyces aberdarensis</name>
    <dbReference type="NCBI Taxonomy" id="2316362"/>
    <lineage>
        <taxon>Eukaryota</taxon>
        <taxon>Fungi</taxon>
        <taxon>Dikarya</taxon>
        <taxon>Basidiomycota</taxon>
        <taxon>Agaricomycotina</taxon>
        <taxon>Agaricomycetes</taxon>
        <taxon>Agaricomycetidae</taxon>
        <taxon>Agaricales</taxon>
        <taxon>Agaricineae</taxon>
        <taxon>Psathyrellaceae</taxon>
        <taxon>Candolleomyces</taxon>
    </lineage>
</organism>
<proteinExistence type="predicted"/>
<keyword evidence="3" id="KW-1185">Reference proteome</keyword>
<sequence length="480" mass="50703">MEGKEALERSGRGVGKLIFLPGFGMESKDASGEPRMANSGSSLGGQKPPEEGVVEAGAGMVSIEQGPSTANFGSSLGGHKPLGEGVVEAGAGMVSFKQGSVSANVAHLPHEDRGGGLMIRDVGMGPSGDLEELAHWMREEGANASTNANNGELVDLGGAFCMDPEKPFLGGDDPFLSCLIDAGLLDQVPADQSPASEYVLPPGDLHAGALLDSMASNYVLPAGDPAGLLDAMGYVPPPENLRPGASLDAMGDTLNGAGIPVDAAIDVAMGGSGVGAESGGESAGGGSDNNQEAIRSNGRKRILEDREAGVSGSREKRARKVNLQVADWALEANTYLRLGISDESWLKCVDLWFELEKSTFDKNSRLTEISLCPAELGKWVSSRKKWDTAPVVTDLPAFAMQWMVWWTAMQPACRRREGEELPVPLEAEMKKDLAGLRRAGHNGLVVLMVGLKWWAPLREVDGRWHTVVDDLAGCLTMFLK</sequence>
<feature type="region of interest" description="Disordered" evidence="1">
    <location>
        <begin position="25"/>
        <end position="49"/>
    </location>
</feature>
<evidence type="ECO:0000313" key="2">
    <source>
        <dbReference type="EMBL" id="RXW21400.1"/>
    </source>
</evidence>
<gene>
    <name evidence="2" type="ORF">EST38_g4450</name>
</gene>